<feature type="transmembrane region" description="Helical" evidence="5">
    <location>
        <begin position="186"/>
        <end position="208"/>
    </location>
</feature>
<keyword evidence="2 5" id="KW-0812">Transmembrane</keyword>
<dbReference type="PANTHER" id="PTHR43229:SF2">
    <property type="entry name" value="NODULATION PROTEIN J"/>
    <property type="match status" value="1"/>
</dbReference>
<feature type="transmembrane region" description="Helical" evidence="5">
    <location>
        <begin position="152"/>
        <end position="174"/>
    </location>
</feature>
<dbReference type="Pfam" id="PF01061">
    <property type="entry name" value="ABC2_membrane"/>
    <property type="match status" value="1"/>
</dbReference>
<organism evidence="7 8">
    <name type="scientific">Tsukamurella pulmonis</name>
    <dbReference type="NCBI Taxonomy" id="47312"/>
    <lineage>
        <taxon>Bacteria</taxon>
        <taxon>Bacillati</taxon>
        <taxon>Actinomycetota</taxon>
        <taxon>Actinomycetes</taxon>
        <taxon>Mycobacteriales</taxon>
        <taxon>Tsukamurellaceae</taxon>
        <taxon>Tsukamurella</taxon>
    </lineage>
</organism>
<dbReference type="OrthoDB" id="162334at2"/>
<feature type="transmembrane region" description="Helical" evidence="5">
    <location>
        <begin position="62"/>
        <end position="89"/>
    </location>
</feature>
<keyword evidence="3 5" id="KW-1133">Transmembrane helix</keyword>
<evidence type="ECO:0000313" key="8">
    <source>
        <dbReference type="Proteomes" id="UP000183053"/>
    </source>
</evidence>
<evidence type="ECO:0000256" key="1">
    <source>
        <dbReference type="ARBA" id="ARBA00004141"/>
    </source>
</evidence>
<gene>
    <name evidence="7" type="ORF">SAMN04489765_1694</name>
</gene>
<evidence type="ECO:0000256" key="2">
    <source>
        <dbReference type="ARBA" id="ARBA00022692"/>
    </source>
</evidence>
<dbReference type="InterPro" id="IPR051784">
    <property type="entry name" value="Nod_factor_ABC_transporter"/>
</dbReference>
<dbReference type="GO" id="GO:0140359">
    <property type="term" value="F:ABC-type transporter activity"/>
    <property type="evidence" value="ECO:0007669"/>
    <property type="project" value="InterPro"/>
</dbReference>
<protein>
    <submittedName>
        <fullName evidence="7">Multidrug/hemolysin transport system permease protein</fullName>
    </submittedName>
</protein>
<feature type="transmembrane region" description="Helical" evidence="5">
    <location>
        <begin position="21"/>
        <end position="42"/>
    </location>
</feature>
<evidence type="ECO:0000256" key="5">
    <source>
        <dbReference type="SAM" id="Phobius"/>
    </source>
</evidence>
<dbReference type="Proteomes" id="UP000183053">
    <property type="component" value="Unassembled WGS sequence"/>
</dbReference>
<reference evidence="8" key="1">
    <citation type="submission" date="2016-10" db="EMBL/GenBank/DDBJ databases">
        <authorList>
            <person name="Varghese N."/>
            <person name="Submissions S."/>
        </authorList>
    </citation>
    <scope>NUCLEOTIDE SEQUENCE [LARGE SCALE GENOMIC DNA]</scope>
    <source>
        <strain evidence="8">DSM 44142</strain>
    </source>
</reference>
<dbReference type="RefSeq" id="WP_068565997.1">
    <property type="nucleotide sequence ID" value="NZ_FNLF01000002.1"/>
</dbReference>
<evidence type="ECO:0000313" key="7">
    <source>
        <dbReference type="EMBL" id="SDQ74968.1"/>
    </source>
</evidence>
<dbReference type="STRING" id="47312.SAMN04489765_1694"/>
<feature type="transmembrane region" description="Helical" evidence="5">
    <location>
        <begin position="110"/>
        <end position="132"/>
    </location>
</feature>
<evidence type="ECO:0000256" key="4">
    <source>
        <dbReference type="ARBA" id="ARBA00023136"/>
    </source>
</evidence>
<sequence>MTLLHLTRRNVVVFFRDPAAVFFSLLSPIILFVLFSAFLGGVQTDALQKSLPAASGDDVDAFVYSWVIANLVMITTATTSLSALVVFVNDRVGNVFRDFLVSPISRLQMILSYLLGAFAVSVALSTTVFVLADVYLGVVHSAALSVGAFAQAYAQLIGFCLLFSAIWSFLVTFIGSTGVFTSVATIVGTAGGFLAGAYITVGALPSGVVTFMNLLPLNQAATLMRGPFTRGPLDALVGTSEEARTTVREEYGLIPHIASAEVPEWSIWLLFAALFVAFVLLGAWRIGRRIG</sequence>
<comment type="subcellular location">
    <subcellularLocation>
        <location evidence="1">Membrane</location>
        <topology evidence="1">Multi-pass membrane protein</topology>
    </subcellularLocation>
</comment>
<dbReference type="GO" id="GO:0016020">
    <property type="term" value="C:membrane"/>
    <property type="evidence" value="ECO:0007669"/>
    <property type="project" value="UniProtKB-SubCell"/>
</dbReference>
<dbReference type="AlphaFoldDB" id="A0A1H1DFJ2"/>
<feature type="transmembrane region" description="Helical" evidence="5">
    <location>
        <begin position="265"/>
        <end position="284"/>
    </location>
</feature>
<dbReference type="EMBL" id="FNLF01000002">
    <property type="protein sequence ID" value="SDQ74968.1"/>
    <property type="molecule type" value="Genomic_DNA"/>
</dbReference>
<dbReference type="PANTHER" id="PTHR43229">
    <property type="entry name" value="NODULATION PROTEIN J"/>
    <property type="match status" value="1"/>
</dbReference>
<evidence type="ECO:0000259" key="6">
    <source>
        <dbReference type="Pfam" id="PF01061"/>
    </source>
</evidence>
<dbReference type="InterPro" id="IPR013525">
    <property type="entry name" value="ABC2_TM"/>
</dbReference>
<keyword evidence="8" id="KW-1185">Reference proteome</keyword>
<feature type="domain" description="ABC-2 type transporter transmembrane" evidence="6">
    <location>
        <begin position="4"/>
        <end position="226"/>
    </location>
</feature>
<evidence type="ECO:0000256" key="3">
    <source>
        <dbReference type="ARBA" id="ARBA00022989"/>
    </source>
</evidence>
<proteinExistence type="predicted"/>
<name>A0A1H1DFJ2_9ACTN</name>
<keyword evidence="4 5" id="KW-0472">Membrane</keyword>
<accession>A0A1H1DFJ2</accession>